<reference evidence="2 3" key="1">
    <citation type="submission" date="2023-02" db="EMBL/GenBank/DDBJ databases">
        <title>LHISI_Scaffold_Assembly.</title>
        <authorList>
            <person name="Stuart O.P."/>
            <person name="Cleave R."/>
            <person name="Magrath M.J.L."/>
            <person name="Mikheyev A.S."/>
        </authorList>
    </citation>
    <scope>NUCLEOTIDE SEQUENCE [LARGE SCALE GENOMIC DNA]</scope>
    <source>
        <strain evidence="2">Daus_M_001</strain>
        <tissue evidence="2">Leg muscle</tissue>
    </source>
</reference>
<proteinExistence type="predicted"/>
<keyword evidence="3" id="KW-1185">Reference proteome</keyword>
<dbReference type="EMBL" id="JARBHB010000003">
    <property type="protein sequence ID" value="KAJ8888491.1"/>
    <property type="molecule type" value="Genomic_DNA"/>
</dbReference>
<sequence>MGGDPPSPPKDGRARAHCLVAVPPRPPSPLRGSPCETGWGHSPSSSPAEEADRRRKHILGIRTLGATRDLEKFLDDGLRHYKYCRSPAASNCLDLSLSQSNSEYRDETSYCTATSAARASKMASPASEILECLLTNQHPVTYSSTGYPYNRVPPAARARLPTSTRPAQWLSVSYRNPSASHGPGTAHAPLLPAQQSPAGALKVAERSACSHPTKAIRVQSSTGHSPDFRTWESCRTMPLVGGFSRGSPVSPTLSLRRCSILTLITLIGFQDLDSCNNHLFCDLSTRPAKLHHQPGKMVGTAFGNRRPGNLLASRHGSPANRVANQAQGPFPEPCVVDNRTCTSIRRYRHAISQSADTGIYWRGKREIPEKNPPTSGIIRHDSRMRNSGSNPAGNRTRAISALHTYILCNYKGTLTTQVVEAASLEPTWRRQDTPSTQSANVSELPVGVQNCHDSGARNTAAA</sequence>
<name>A0ABQ9HVU1_9NEOP</name>
<accession>A0ABQ9HVU1</accession>
<dbReference type="Proteomes" id="UP001159363">
    <property type="component" value="Chromosome 3"/>
</dbReference>
<evidence type="ECO:0000313" key="3">
    <source>
        <dbReference type="Proteomes" id="UP001159363"/>
    </source>
</evidence>
<protein>
    <submittedName>
        <fullName evidence="2">Uncharacterized protein</fullName>
    </submittedName>
</protein>
<feature type="region of interest" description="Disordered" evidence="1">
    <location>
        <begin position="365"/>
        <end position="393"/>
    </location>
</feature>
<evidence type="ECO:0000313" key="2">
    <source>
        <dbReference type="EMBL" id="KAJ8888491.1"/>
    </source>
</evidence>
<feature type="region of interest" description="Disordered" evidence="1">
    <location>
        <begin position="21"/>
        <end position="52"/>
    </location>
</feature>
<organism evidence="2 3">
    <name type="scientific">Dryococelus australis</name>
    <dbReference type="NCBI Taxonomy" id="614101"/>
    <lineage>
        <taxon>Eukaryota</taxon>
        <taxon>Metazoa</taxon>
        <taxon>Ecdysozoa</taxon>
        <taxon>Arthropoda</taxon>
        <taxon>Hexapoda</taxon>
        <taxon>Insecta</taxon>
        <taxon>Pterygota</taxon>
        <taxon>Neoptera</taxon>
        <taxon>Polyneoptera</taxon>
        <taxon>Phasmatodea</taxon>
        <taxon>Verophasmatodea</taxon>
        <taxon>Anareolatae</taxon>
        <taxon>Phasmatidae</taxon>
        <taxon>Eurycanthinae</taxon>
        <taxon>Dryococelus</taxon>
    </lineage>
</organism>
<evidence type="ECO:0000256" key="1">
    <source>
        <dbReference type="SAM" id="MobiDB-lite"/>
    </source>
</evidence>
<comment type="caution">
    <text evidence="2">The sequence shown here is derived from an EMBL/GenBank/DDBJ whole genome shotgun (WGS) entry which is preliminary data.</text>
</comment>
<feature type="region of interest" description="Disordered" evidence="1">
    <location>
        <begin position="429"/>
        <end position="462"/>
    </location>
</feature>
<gene>
    <name evidence="2" type="ORF">PR048_007982</name>
</gene>